<reference evidence="2 3" key="1">
    <citation type="submission" date="2018-05" db="EMBL/GenBank/DDBJ databases">
        <title>Leucothrix arctica sp. nov., isolated from Arctic seawater.</title>
        <authorList>
            <person name="Choi A."/>
            <person name="Baek K."/>
        </authorList>
    </citation>
    <scope>NUCLEOTIDE SEQUENCE [LARGE SCALE GENOMIC DNA]</scope>
    <source>
        <strain evidence="2 3">IMCC9719</strain>
    </source>
</reference>
<name>A0A317C802_9GAMM</name>
<accession>A0A317C802</accession>
<evidence type="ECO:0000313" key="3">
    <source>
        <dbReference type="Proteomes" id="UP000245506"/>
    </source>
</evidence>
<dbReference type="Proteomes" id="UP000245506">
    <property type="component" value="Unassembled WGS sequence"/>
</dbReference>
<dbReference type="OrthoDB" id="5625523at2"/>
<feature type="coiled-coil region" evidence="1">
    <location>
        <begin position="46"/>
        <end position="73"/>
    </location>
</feature>
<protein>
    <submittedName>
        <fullName evidence="2">DUF1840 domain-containing protein</fullName>
    </submittedName>
</protein>
<dbReference type="RefSeq" id="WP_109824108.1">
    <property type="nucleotide sequence ID" value="NZ_QGKL01000039.1"/>
</dbReference>
<organism evidence="2 3">
    <name type="scientific">Leucothrix arctica</name>
    <dbReference type="NCBI Taxonomy" id="1481894"/>
    <lineage>
        <taxon>Bacteria</taxon>
        <taxon>Pseudomonadati</taxon>
        <taxon>Pseudomonadota</taxon>
        <taxon>Gammaproteobacteria</taxon>
        <taxon>Thiotrichales</taxon>
        <taxon>Thiotrichaceae</taxon>
        <taxon>Leucothrix</taxon>
    </lineage>
</organism>
<dbReference type="Pfam" id="PF08895">
    <property type="entry name" value="DUF1840"/>
    <property type="match status" value="1"/>
</dbReference>
<dbReference type="EMBL" id="QGKL01000039">
    <property type="protein sequence ID" value="PWQ94459.1"/>
    <property type="molecule type" value="Genomic_DNA"/>
</dbReference>
<keyword evidence="1" id="KW-0175">Coiled coil</keyword>
<sequence>MLVVFTNKSGGTVDMFEEVATDLIKLMGRRNAVPSAISAEDLPLALSTLKSALIELNNLNNDEQEEIDEEEETTKSVGLSLRAHPLIELIEQSISEESFLMWDFKL</sequence>
<proteinExistence type="predicted"/>
<evidence type="ECO:0000313" key="2">
    <source>
        <dbReference type="EMBL" id="PWQ94459.1"/>
    </source>
</evidence>
<dbReference type="AlphaFoldDB" id="A0A317C802"/>
<evidence type="ECO:0000256" key="1">
    <source>
        <dbReference type="SAM" id="Coils"/>
    </source>
</evidence>
<dbReference type="InterPro" id="IPR014991">
    <property type="entry name" value="DUF1840"/>
</dbReference>
<gene>
    <name evidence="2" type="ORF">DKT75_14255</name>
</gene>
<comment type="caution">
    <text evidence="2">The sequence shown here is derived from an EMBL/GenBank/DDBJ whole genome shotgun (WGS) entry which is preliminary data.</text>
</comment>
<keyword evidence="3" id="KW-1185">Reference proteome</keyword>